<evidence type="ECO:0000313" key="1">
    <source>
        <dbReference type="EMBL" id="EWS81383.1"/>
    </source>
</evidence>
<proteinExistence type="predicted"/>
<keyword evidence="2" id="KW-1185">Reference proteome</keyword>
<reference evidence="1 2" key="1">
    <citation type="submission" date="2014-02" db="EMBL/GenBank/DDBJ databases">
        <title>Genome sequence of Brachybacterium phenoliresistens strain W13A50.</title>
        <authorList>
            <person name="Wang X."/>
        </authorList>
    </citation>
    <scope>NUCLEOTIDE SEQUENCE [LARGE SCALE GENOMIC DNA]</scope>
    <source>
        <strain evidence="1 2">W13A50</strain>
    </source>
</reference>
<protein>
    <submittedName>
        <fullName evidence="1">Uncharacterized protein</fullName>
    </submittedName>
</protein>
<dbReference type="AlphaFoldDB" id="Z9JTM0"/>
<name>Z9JTM0_9MICO</name>
<dbReference type="Proteomes" id="UP000023067">
    <property type="component" value="Unassembled WGS sequence"/>
</dbReference>
<accession>Z9JTM0</accession>
<gene>
    <name evidence="1" type="ORF">BF93_17455</name>
</gene>
<evidence type="ECO:0000313" key="2">
    <source>
        <dbReference type="Proteomes" id="UP000023067"/>
    </source>
</evidence>
<dbReference type="HOGENOM" id="CLU_2876968_0_0_11"/>
<dbReference type="EMBL" id="JDYK01000008">
    <property type="protein sequence ID" value="EWS81383.1"/>
    <property type="molecule type" value="Genomic_DNA"/>
</dbReference>
<sequence>MTPVDLDAPRMQRLQLVELLDGDRGMVGELDPSLTGALAADVQTGDDLAAGLDEGAGNGHGLQ</sequence>
<comment type="caution">
    <text evidence="1">The sequence shown here is derived from an EMBL/GenBank/DDBJ whole genome shotgun (WGS) entry which is preliminary data.</text>
</comment>
<organism evidence="1 2">
    <name type="scientific">Brachybacterium phenoliresistens</name>
    <dbReference type="NCBI Taxonomy" id="396014"/>
    <lineage>
        <taxon>Bacteria</taxon>
        <taxon>Bacillati</taxon>
        <taxon>Actinomycetota</taxon>
        <taxon>Actinomycetes</taxon>
        <taxon>Micrococcales</taxon>
        <taxon>Dermabacteraceae</taxon>
        <taxon>Brachybacterium</taxon>
    </lineage>
</organism>